<evidence type="ECO:0000313" key="1">
    <source>
        <dbReference type="EMBL" id="KAJ7390290.1"/>
    </source>
</evidence>
<dbReference type="AlphaFoldDB" id="A0A9W9ZZD7"/>
<gene>
    <name evidence="1" type="ORF">OS493_026165</name>
</gene>
<dbReference type="Proteomes" id="UP001163046">
    <property type="component" value="Unassembled WGS sequence"/>
</dbReference>
<name>A0A9W9ZZD7_9CNID</name>
<accession>A0A9W9ZZD7</accession>
<protein>
    <submittedName>
        <fullName evidence="1">Uncharacterized protein</fullName>
    </submittedName>
</protein>
<sequence length="120" mass="12998">MVATVDLEETERLWTGLIGVVRSMMHVTIGSSVTSSVIMIGMFTWKCTPEKNAPDVPPIQRMMPASLPSANVTALQPGASQVTGSIQSIKIIENANVVNKQDSSLSLQHHVDFHVSQKVN</sequence>
<dbReference type="EMBL" id="MU825418">
    <property type="protein sequence ID" value="KAJ7390290.1"/>
    <property type="molecule type" value="Genomic_DNA"/>
</dbReference>
<keyword evidence="2" id="KW-1185">Reference proteome</keyword>
<proteinExistence type="predicted"/>
<evidence type="ECO:0000313" key="2">
    <source>
        <dbReference type="Proteomes" id="UP001163046"/>
    </source>
</evidence>
<comment type="caution">
    <text evidence="1">The sequence shown here is derived from an EMBL/GenBank/DDBJ whole genome shotgun (WGS) entry which is preliminary data.</text>
</comment>
<reference evidence="1" key="1">
    <citation type="submission" date="2023-01" db="EMBL/GenBank/DDBJ databases">
        <title>Genome assembly of the deep-sea coral Lophelia pertusa.</title>
        <authorList>
            <person name="Herrera S."/>
            <person name="Cordes E."/>
        </authorList>
    </citation>
    <scope>NUCLEOTIDE SEQUENCE</scope>
    <source>
        <strain evidence="1">USNM1676648</strain>
        <tissue evidence="1">Polyp</tissue>
    </source>
</reference>
<organism evidence="1 2">
    <name type="scientific">Desmophyllum pertusum</name>
    <dbReference type="NCBI Taxonomy" id="174260"/>
    <lineage>
        <taxon>Eukaryota</taxon>
        <taxon>Metazoa</taxon>
        <taxon>Cnidaria</taxon>
        <taxon>Anthozoa</taxon>
        <taxon>Hexacorallia</taxon>
        <taxon>Scleractinia</taxon>
        <taxon>Caryophylliina</taxon>
        <taxon>Caryophylliidae</taxon>
        <taxon>Desmophyllum</taxon>
    </lineage>
</organism>